<dbReference type="Proteomes" id="UP000664632">
    <property type="component" value="Unassembled WGS sequence"/>
</dbReference>
<proteinExistence type="predicted"/>
<gene>
    <name evidence="1" type="ORF">JZO69_01335</name>
</gene>
<sequence length="566" mass="65219">MIRFANPGSDINQLVKIFKTLFSQLSDFDTFDLNNMADIMTSTRMASSKGYIGEEALKRSYSIKDTSRNPLYNQAKMYAEIYRLLGWIISSENSSLSFKFTLLGYHVAIAENNTIDIVNQSFLGINFPNNNVNVKFTNISAPFFSILEFSERLDGIIRRDEIIVGPLNMNNSFDKEEINESIDVINQIRKNNHYIEDELSKISKLNNSISINTMKNYTRIIISELKHSNWYTRYVLKNDKKNLEYLKLTEEGISVLSRMQQKVYITYKDLKDKNSTQISALCKWGFTNFLKDSNFEVSEELIKLEPERAEIESCFKTDNIFFNPFQVLSLEELNRYFPESNIKNTSGILNFSLGDISEIYTPNIDKFKVKNPIYTEQQSKNNSEELLAKALIDCDKNVNNSVVLLLKTIETMKQKDFYPLIADLLSIIFDINARLPQAGVNNERFDVIIDSSTHSVPVEVKSPTEELMLSTKSVRQALENKIILLSRKHYQTTYSMTSMVVGFNIPNDRSDVFRLINDIKETYNINITLLDIKTLLNTALNCIENKKTYLLESLDNAQGVLYFENI</sequence>
<organism evidence="1 2">
    <name type="scientific">Candidatus Enterococcus ikei</name>
    <dbReference type="NCBI Taxonomy" id="2815326"/>
    <lineage>
        <taxon>Bacteria</taxon>
        <taxon>Bacillati</taxon>
        <taxon>Bacillota</taxon>
        <taxon>Bacilli</taxon>
        <taxon>Lactobacillales</taxon>
        <taxon>Enterococcaceae</taxon>
        <taxon>Enterococcus</taxon>
    </lineage>
</organism>
<dbReference type="EMBL" id="JAFLWD010000003">
    <property type="protein sequence ID" value="MBO0439004.1"/>
    <property type="molecule type" value="Genomic_DNA"/>
</dbReference>
<accession>A0ABS3GVH0</accession>
<evidence type="ECO:0000313" key="2">
    <source>
        <dbReference type="Proteomes" id="UP000664632"/>
    </source>
</evidence>
<name>A0ABS3GVH0_9ENTE</name>
<reference evidence="1 2" key="1">
    <citation type="submission" date="2021-03" db="EMBL/GenBank/DDBJ databases">
        <title>Enterococcal diversity collection.</title>
        <authorList>
            <person name="Gilmore M.S."/>
            <person name="Schwartzman J."/>
            <person name="Van Tyne D."/>
            <person name="Martin M."/>
            <person name="Earl A.M."/>
            <person name="Manson A.L."/>
            <person name="Straub T."/>
            <person name="Salamzade R."/>
            <person name="Saavedra J."/>
            <person name="Lebreton F."/>
            <person name="Prichula J."/>
            <person name="Schaufler K."/>
            <person name="Gaca A."/>
            <person name="Sgardioli B."/>
            <person name="Wagenaar J."/>
            <person name="Strong T."/>
        </authorList>
    </citation>
    <scope>NUCLEOTIDE SEQUENCE [LARGE SCALE GENOMIC DNA]</scope>
    <source>
        <strain evidence="1 2">DIV0869a</strain>
    </source>
</reference>
<protein>
    <submittedName>
        <fullName evidence="1">Uncharacterized protein</fullName>
    </submittedName>
</protein>
<dbReference type="RefSeq" id="WP_207111113.1">
    <property type="nucleotide sequence ID" value="NZ_JAFLWD010000003.1"/>
</dbReference>
<evidence type="ECO:0000313" key="1">
    <source>
        <dbReference type="EMBL" id="MBO0439004.1"/>
    </source>
</evidence>
<keyword evidence="2" id="KW-1185">Reference proteome</keyword>
<comment type="caution">
    <text evidence="1">The sequence shown here is derived from an EMBL/GenBank/DDBJ whole genome shotgun (WGS) entry which is preliminary data.</text>
</comment>